<evidence type="ECO:0000313" key="3">
    <source>
        <dbReference type="Proteomes" id="UP000320011"/>
    </source>
</evidence>
<name>A0A558A9R1_9PSEU</name>
<dbReference type="RefSeq" id="WP_144592987.1">
    <property type="nucleotide sequence ID" value="NZ_VJWX01000613.1"/>
</dbReference>
<dbReference type="OrthoDB" id="3700397at2"/>
<dbReference type="AlphaFoldDB" id="A0A558A9R1"/>
<proteinExistence type="predicted"/>
<dbReference type="Proteomes" id="UP000320011">
    <property type="component" value="Unassembled WGS sequence"/>
</dbReference>
<organism evidence="2 3">
    <name type="scientific">Amycolatopsis rhizosphaerae</name>
    <dbReference type="NCBI Taxonomy" id="2053003"/>
    <lineage>
        <taxon>Bacteria</taxon>
        <taxon>Bacillati</taxon>
        <taxon>Actinomycetota</taxon>
        <taxon>Actinomycetes</taxon>
        <taxon>Pseudonocardiales</taxon>
        <taxon>Pseudonocardiaceae</taxon>
        <taxon>Amycolatopsis</taxon>
    </lineage>
</organism>
<accession>A0A558A9R1</accession>
<sequence length="147" mass="16226">MIISRAPVGAPSWWPDLLRGNGILADRDGRELAAWTALAGPAAEFPLALRLAALARALAAHLSEVDVEHRRRLFEILERVFVTGSEYDAAAVATGFFEALLNAWDRGFPLRAVWSQLGPESRAYCLAWNELSGMDSPEWMYEGDVGR</sequence>
<evidence type="ECO:0000313" key="2">
    <source>
        <dbReference type="EMBL" id="TVT20976.1"/>
    </source>
</evidence>
<reference evidence="2 3" key="1">
    <citation type="submission" date="2019-07" db="EMBL/GenBank/DDBJ databases">
        <authorList>
            <person name="Duangmal K."/>
            <person name="Teo W.F.A."/>
        </authorList>
    </citation>
    <scope>NUCLEOTIDE SEQUENCE [LARGE SCALE GENOMIC DNA]</scope>
    <source>
        <strain evidence="2 3">TBRC 6029</strain>
    </source>
</reference>
<gene>
    <name evidence="2" type="ORF">FNH05_34195</name>
</gene>
<dbReference type="InterPro" id="IPR056091">
    <property type="entry name" value="DUF7674"/>
</dbReference>
<dbReference type="EMBL" id="VJWX01000613">
    <property type="protein sequence ID" value="TVT20976.1"/>
    <property type="molecule type" value="Genomic_DNA"/>
</dbReference>
<keyword evidence="3" id="KW-1185">Reference proteome</keyword>
<comment type="caution">
    <text evidence="2">The sequence shown here is derived from an EMBL/GenBank/DDBJ whole genome shotgun (WGS) entry which is preliminary data.</text>
</comment>
<reference evidence="2 3" key="2">
    <citation type="submission" date="2019-08" db="EMBL/GenBank/DDBJ databases">
        <title>Amycolatopsis acidicola sp. nov., isolated from peat swamp forest soil.</title>
        <authorList>
            <person name="Srisuk N."/>
        </authorList>
    </citation>
    <scope>NUCLEOTIDE SEQUENCE [LARGE SCALE GENOMIC DNA]</scope>
    <source>
        <strain evidence="2 3">TBRC 6029</strain>
    </source>
</reference>
<dbReference type="Pfam" id="PF24722">
    <property type="entry name" value="DUF7674"/>
    <property type="match status" value="1"/>
</dbReference>
<evidence type="ECO:0000259" key="1">
    <source>
        <dbReference type="Pfam" id="PF24722"/>
    </source>
</evidence>
<protein>
    <recommendedName>
        <fullName evidence="1">DUF7674 domain-containing protein</fullName>
    </recommendedName>
</protein>
<feature type="domain" description="DUF7674" evidence="1">
    <location>
        <begin position="47"/>
        <end position="127"/>
    </location>
</feature>